<evidence type="ECO:0000256" key="7">
    <source>
        <dbReference type="ARBA" id="ARBA00023288"/>
    </source>
</evidence>
<keyword evidence="4" id="KW-0732">Signal</keyword>
<feature type="domain" description="Spore germination GerAC-like C-terminal" evidence="9">
    <location>
        <begin position="215"/>
        <end position="379"/>
    </location>
</feature>
<dbReference type="Pfam" id="PF25198">
    <property type="entry name" value="Spore_GerAC_N"/>
    <property type="match status" value="1"/>
</dbReference>
<dbReference type="OrthoDB" id="2592518at2"/>
<dbReference type="InterPro" id="IPR057336">
    <property type="entry name" value="GerAC_N"/>
</dbReference>
<evidence type="ECO:0000259" key="10">
    <source>
        <dbReference type="Pfam" id="PF25198"/>
    </source>
</evidence>
<dbReference type="Proteomes" id="UP000198565">
    <property type="component" value="Unassembled WGS sequence"/>
</dbReference>
<evidence type="ECO:0000256" key="8">
    <source>
        <dbReference type="SAM" id="MobiDB-lite"/>
    </source>
</evidence>
<organism evidence="11 12">
    <name type="scientific">Gracilibacillus orientalis</name>
    <dbReference type="NCBI Taxonomy" id="334253"/>
    <lineage>
        <taxon>Bacteria</taxon>
        <taxon>Bacillati</taxon>
        <taxon>Bacillota</taxon>
        <taxon>Bacilli</taxon>
        <taxon>Bacillales</taxon>
        <taxon>Bacillaceae</taxon>
        <taxon>Gracilibacillus</taxon>
    </lineage>
</organism>
<dbReference type="Pfam" id="PF05504">
    <property type="entry name" value="Spore_GerAC"/>
    <property type="match status" value="1"/>
</dbReference>
<name>A0A1I4PNW8_9BACI</name>
<evidence type="ECO:0000256" key="1">
    <source>
        <dbReference type="ARBA" id="ARBA00004635"/>
    </source>
</evidence>
<keyword evidence="6" id="KW-0564">Palmitate</keyword>
<dbReference type="STRING" id="334253.SAMN04487943_11273"/>
<proteinExistence type="inferred from homology"/>
<evidence type="ECO:0000256" key="4">
    <source>
        <dbReference type="ARBA" id="ARBA00022729"/>
    </source>
</evidence>
<dbReference type="InterPro" id="IPR046953">
    <property type="entry name" value="Spore_GerAC-like_C"/>
</dbReference>
<evidence type="ECO:0000256" key="3">
    <source>
        <dbReference type="ARBA" id="ARBA00022544"/>
    </source>
</evidence>
<comment type="subcellular location">
    <subcellularLocation>
        <location evidence="1">Membrane</location>
        <topology evidence="1">Lipid-anchor</topology>
    </subcellularLocation>
</comment>
<dbReference type="EMBL" id="FOTR01000012">
    <property type="protein sequence ID" value="SFM29428.1"/>
    <property type="molecule type" value="Genomic_DNA"/>
</dbReference>
<accession>A0A1I4PNW8</accession>
<gene>
    <name evidence="11" type="ORF">SAMN04487943_11273</name>
</gene>
<dbReference type="GO" id="GO:0016020">
    <property type="term" value="C:membrane"/>
    <property type="evidence" value="ECO:0007669"/>
    <property type="project" value="UniProtKB-SubCell"/>
</dbReference>
<sequence length="384" mass="43230">MRCMKVIGLIGIILFLLTGCWDRKETNDLWIVTGVGLDQPKDGEVEVTVEIPSPSGNEGGGTGGEGNQAGGNETILQTGKGVSIPKAIEDLETKLPREILWSHTEAIVINKELAETGIREELDFFIRHPEPRLRSYVFISEGSAKEIMALLPPMERSSSEVLIELAKSEVLMKVTLFDLLEMLKGESGASILPMIDKLPPEEGKQPLETIAYINRSAILKQGRMIGTINDRLTRGVLWFRNEIKESTVTVKPEEADGLISMNLMKGRTNLIPKIDGNQLKMTVKVETVDDVIQNKTKWDLKKMKKHKMLEKELAQKIEMRLTDTLEMVQKEMEVDILDFAEEFRRKHPDKWKGIKADWKEIFPTVKVIFDIEASVLRTGQGNVP</sequence>
<keyword evidence="7" id="KW-0449">Lipoprotein</keyword>
<dbReference type="PANTHER" id="PTHR35789">
    <property type="entry name" value="SPORE GERMINATION PROTEIN B3"/>
    <property type="match status" value="1"/>
</dbReference>
<evidence type="ECO:0000256" key="2">
    <source>
        <dbReference type="ARBA" id="ARBA00007886"/>
    </source>
</evidence>
<comment type="similarity">
    <text evidence="2">Belongs to the GerABKC lipoprotein family.</text>
</comment>
<dbReference type="NCBIfam" id="TIGR02887">
    <property type="entry name" value="spore_ger_x_C"/>
    <property type="match status" value="1"/>
</dbReference>
<dbReference type="InterPro" id="IPR008844">
    <property type="entry name" value="Spore_GerAC-like"/>
</dbReference>
<evidence type="ECO:0000313" key="11">
    <source>
        <dbReference type="EMBL" id="SFM29428.1"/>
    </source>
</evidence>
<evidence type="ECO:0000259" key="9">
    <source>
        <dbReference type="Pfam" id="PF05504"/>
    </source>
</evidence>
<evidence type="ECO:0000313" key="12">
    <source>
        <dbReference type="Proteomes" id="UP000198565"/>
    </source>
</evidence>
<dbReference type="InterPro" id="IPR038501">
    <property type="entry name" value="Spore_GerAC_C_sf"/>
</dbReference>
<evidence type="ECO:0000256" key="5">
    <source>
        <dbReference type="ARBA" id="ARBA00023136"/>
    </source>
</evidence>
<dbReference type="AlphaFoldDB" id="A0A1I4PNW8"/>
<reference evidence="12" key="1">
    <citation type="submission" date="2016-10" db="EMBL/GenBank/DDBJ databases">
        <authorList>
            <person name="Varghese N."/>
            <person name="Submissions S."/>
        </authorList>
    </citation>
    <scope>NUCLEOTIDE SEQUENCE [LARGE SCALE GENOMIC DNA]</scope>
    <source>
        <strain evidence="12">CGMCC 1.4250</strain>
    </source>
</reference>
<keyword evidence="5" id="KW-0472">Membrane</keyword>
<feature type="domain" description="Spore germination protein N-terminal" evidence="10">
    <location>
        <begin position="22"/>
        <end position="196"/>
    </location>
</feature>
<feature type="region of interest" description="Disordered" evidence="8">
    <location>
        <begin position="51"/>
        <end position="71"/>
    </location>
</feature>
<keyword evidence="12" id="KW-1185">Reference proteome</keyword>
<evidence type="ECO:0000256" key="6">
    <source>
        <dbReference type="ARBA" id="ARBA00023139"/>
    </source>
</evidence>
<protein>
    <submittedName>
        <fullName evidence="11">Spore germination protein KC</fullName>
    </submittedName>
</protein>
<keyword evidence="3" id="KW-0309">Germination</keyword>
<dbReference type="GO" id="GO:0009847">
    <property type="term" value="P:spore germination"/>
    <property type="evidence" value="ECO:0007669"/>
    <property type="project" value="InterPro"/>
</dbReference>
<dbReference type="Gene3D" id="3.30.300.210">
    <property type="entry name" value="Nutrient germinant receptor protein C, domain 3"/>
    <property type="match status" value="1"/>
</dbReference>
<dbReference type="PROSITE" id="PS51257">
    <property type="entry name" value="PROKAR_LIPOPROTEIN"/>
    <property type="match status" value="1"/>
</dbReference>
<dbReference type="PANTHER" id="PTHR35789:SF1">
    <property type="entry name" value="SPORE GERMINATION PROTEIN B3"/>
    <property type="match status" value="1"/>
</dbReference>
<feature type="compositionally biased region" description="Gly residues" evidence="8">
    <location>
        <begin position="57"/>
        <end position="69"/>
    </location>
</feature>